<dbReference type="AlphaFoldDB" id="A0A9D4D810"/>
<sequence>MHKVLFAYVDLLVQTVRSGEHIFRVDDGSGAQHVALPEKNRRPRPVFHVCVLSEYHVRLNKSVY</sequence>
<name>A0A9D4D810_DREPO</name>
<keyword evidence="2" id="KW-1185">Reference proteome</keyword>
<dbReference type="EMBL" id="JAIWYP010000011">
    <property type="protein sequence ID" value="KAH3740357.1"/>
    <property type="molecule type" value="Genomic_DNA"/>
</dbReference>
<reference evidence="1" key="1">
    <citation type="journal article" date="2019" name="bioRxiv">
        <title>The Genome of the Zebra Mussel, Dreissena polymorpha: A Resource for Invasive Species Research.</title>
        <authorList>
            <person name="McCartney M.A."/>
            <person name="Auch B."/>
            <person name="Kono T."/>
            <person name="Mallez S."/>
            <person name="Zhang Y."/>
            <person name="Obille A."/>
            <person name="Becker A."/>
            <person name="Abrahante J.E."/>
            <person name="Garbe J."/>
            <person name="Badalamenti J.P."/>
            <person name="Herman A."/>
            <person name="Mangelson H."/>
            <person name="Liachko I."/>
            <person name="Sullivan S."/>
            <person name="Sone E.D."/>
            <person name="Koren S."/>
            <person name="Silverstein K.A.T."/>
            <person name="Beckman K.B."/>
            <person name="Gohl D.M."/>
        </authorList>
    </citation>
    <scope>NUCLEOTIDE SEQUENCE</scope>
    <source>
        <strain evidence="1">Duluth1</strain>
        <tissue evidence="1">Whole animal</tissue>
    </source>
</reference>
<evidence type="ECO:0000313" key="2">
    <source>
        <dbReference type="Proteomes" id="UP000828390"/>
    </source>
</evidence>
<reference evidence="1" key="2">
    <citation type="submission" date="2020-11" db="EMBL/GenBank/DDBJ databases">
        <authorList>
            <person name="McCartney M.A."/>
            <person name="Auch B."/>
            <person name="Kono T."/>
            <person name="Mallez S."/>
            <person name="Becker A."/>
            <person name="Gohl D.M."/>
            <person name="Silverstein K.A.T."/>
            <person name="Koren S."/>
            <person name="Bechman K.B."/>
            <person name="Herman A."/>
            <person name="Abrahante J.E."/>
            <person name="Garbe J."/>
        </authorList>
    </citation>
    <scope>NUCLEOTIDE SEQUENCE</scope>
    <source>
        <strain evidence="1">Duluth1</strain>
        <tissue evidence="1">Whole animal</tissue>
    </source>
</reference>
<accession>A0A9D4D810</accession>
<gene>
    <name evidence="1" type="ORF">DPMN_047063</name>
</gene>
<organism evidence="1 2">
    <name type="scientific">Dreissena polymorpha</name>
    <name type="common">Zebra mussel</name>
    <name type="synonym">Mytilus polymorpha</name>
    <dbReference type="NCBI Taxonomy" id="45954"/>
    <lineage>
        <taxon>Eukaryota</taxon>
        <taxon>Metazoa</taxon>
        <taxon>Spiralia</taxon>
        <taxon>Lophotrochozoa</taxon>
        <taxon>Mollusca</taxon>
        <taxon>Bivalvia</taxon>
        <taxon>Autobranchia</taxon>
        <taxon>Heteroconchia</taxon>
        <taxon>Euheterodonta</taxon>
        <taxon>Imparidentia</taxon>
        <taxon>Neoheterodontei</taxon>
        <taxon>Myida</taxon>
        <taxon>Dreissenoidea</taxon>
        <taxon>Dreissenidae</taxon>
        <taxon>Dreissena</taxon>
    </lineage>
</organism>
<proteinExistence type="predicted"/>
<comment type="caution">
    <text evidence="1">The sequence shown here is derived from an EMBL/GenBank/DDBJ whole genome shotgun (WGS) entry which is preliminary data.</text>
</comment>
<protein>
    <submittedName>
        <fullName evidence="1">Uncharacterized protein</fullName>
    </submittedName>
</protein>
<evidence type="ECO:0000313" key="1">
    <source>
        <dbReference type="EMBL" id="KAH3740357.1"/>
    </source>
</evidence>
<dbReference type="Proteomes" id="UP000828390">
    <property type="component" value="Unassembled WGS sequence"/>
</dbReference>